<dbReference type="Proteomes" id="UP000046122">
    <property type="component" value="Unassembled WGS sequence"/>
</dbReference>
<protein>
    <submittedName>
        <fullName evidence="1">Uncharacterized protein</fullName>
    </submittedName>
</protein>
<reference evidence="1 2" key="1">
    <citation type="submission" date="2014-08" db="EMBL/GenBank/DDBJ databases">
        <authorList>
            <person name="Moulin Lionel"/>
        </authorList>
    </citation>
    <scope>NUCLEOTIDE SEQUENCE [LARGE SCALE GENOMIC DNA]</scope>
</reference>
<dbReference type="AlphaFoldDB" id="A0A090GV39"/>
<accession>A0A090GV39</accession>
<sequence>MRESLPFRSLLTVPLSVKYPFHTFEIRRRLTGRLAFRRRSGGYVPSLSVLATDCAKQWQGAKICLASKVAKLC</sequence>
<proteinExistence type="predicted"/>
<gene>
    <name evidence="1" type="ORF">MPL3365_30272</name>
</gene>
<evidence type="ECO:0000313" key="2">
    <source>
        <dbReference type="Proteomes" id="UP000046122"/>
    </source>
</evidence>
<organism evidence="1 2">
    <name type="scientific">Mesorhizobium plurifarium</name>
    <dbReference type="NCBI Taxonomy" id="69974"/>
    <lineage>
        <taxon>Bacteria</taxon>
        <taxon>Pseudomonadati</taxon>
        <taxon>Pseudomonadota</taxon>
        <taxon>Alphaproteobacteria</taxon>
        <taxon>Hyphomicrobiales</taxon>
        <taxon>Phyllobacteriaceae</taxon>
        <taxon>Mesorhizobium</taxon>
    </lineage>
</organism>
<dbReference type="EMBL" id="CCNE01000023">
    <property type="protein sequence ID" value="CDX58717.1"/>
    <property type="molecule type" value="Genomic_DNA"/>
</dbReference>
<name>A0A090GV39_MESPL</name>
<evidence type="ECO:0000313" key="1">
    <source>
        <dbReference type="EMBL" id="CDX58717.1"/>
    </source>
</evidence>